<dbReference type="FunFam" id="1.20.140.10:FF:000013">
    <property type="entry name" value="Acyl-coenzyme A oxidase"/>
    <property type="match status" value="1"/>
</dbReference>
<keyword evidence="8" id="KW-0276">Fatty acid metabolism</keyword>
<dbReference type="GO" id="GO:0071949">
    <property type="term" value="F:FAD binding"/>
    <property type="evidence" value="ECO:0007669"/>
    <property type="project" value="InterPro"/>
</dbReference>
<dbReference type="InterPro" id="IPR012258">
    <property type="entry name" value="Acyl-CoA_oxidase"/>
</dbReference>
<evidence type="ECO:0000256" key="5">
    <source>
        <dbReference type="ARBA" id="ARBA00022630"/>
    </source>
</evidence>
<protein>
    <recommendedName>
        <fullName evidence="13">Acyl-coenzyme A oxidase</fullName>
    </recommendedName>
</protein>
<dbReference type="SUPFAM" id="SSF47203">
    <property type="entry name" value="Acyl-CoA dehydrogenase C-terminal domain-like"/>
    <property type="match status" value="2"/>
</dbReference>
<evidence type="ECO:0000256" key="7">
    <source>
        <dbReference type="ARBA" id="ARBA00022827"/>
    </source>
</evidence>
<dbReference type="AlphaFoldDB" id="A0A8B7YAI3"/>
<keyword evidence="11" id="KW-0443">Lipid metabolism</keyword>
<evidence type="ECO:0000313" key="19">
    <source>
        <dbReference type="Proteomes" id="UP000694845"/>
    </source>
</evidence>
<reference evidence="20" key="1">
    <citation type="submission" date="2025-08" db="UniProtKB">
        <authorList>
            <consortium name="RefSeq"/>
        </authorList>
    </citation>
    <scope>IDENTIFICATION</scope>
</reference>
<dbReference type="Pfam" id="PF01756">
    <property type="entry name" value="ACOX"/>
    <property type="match status" value="1"/>
</dbReference>
<dbReference type="Gene3D" id="1.20.140.10">
    <property type="entry name" value="Butyryl-CoA Dehydrogenase, subunit A, domain 3"/>
    <property type="match status" value="2"/>
</dbReference>
<evidence type="ECO:0000256" key="1">
    <source>
        <dbReference type="ARBA" id="ARBA00001974"/>
    </source>
</evidence>
<dbReference type="PANTHER" id="PTHR10909:SF250">
    <property type="entry name" value="PEROXISOMAL ACYL-COENZYME A OXIDASE 1"/>
    <property type="match status" value="1"/>
</dbReference>
<dbReference type="Proteomes" id="UP000694845">
    <property type="component" value="Unplaced"/>
</dbReference>
<keyword evidence="12" id="KW-0576">Peroxisome</keyword>
<dbReference type="Pfam" id="PF14749">
    <property type="entry name" value="Acyl-CoA_ox_N"/>
    <property type="match status" value="1"/>
</dbReference>
<gene>
    <name evidence="20" type="primary">LOC110978212</name>
</gene>
<dbReference type="GO" id="GO:0005504">
    <property type="term" value="F:fatty acid binding"/>
    <property type="evidence" value="ECO:0007669"/>
    <property type="project" value="TreeGrafter"/>
</dbReference>
<feature type="binding site" evidence="15">
    <location>
        <position position="227"/>
    </location>
    <ligand>
        <name>FAD</name>
        <dbReference type="ChEBI" id="CHEBI:57692"/>
    </ligand>
</feature>
<dbReference type="InterPro" id="IPR009100">
    <property type="entry name" value="AcylCoA_DH/oxidase_NM_dom_sf"/>
</dbReference>
<keyword evidence="5 13" id="KW-0285">Flavoprotein</keyword>
<dbReference type="RefSeq" id="XP_022088711.1">
    <property type="nucleotide sequence ID" value="XM_022233019.1"/>
</dbReference>
<dbReference type="InterPro" id="IPR002655">
    <property type="entry name" value="Acyl-CoA_oxidase_C"/>
</dbReference>
<evidence type="ECO:0000259" key="18">
    <source>
        <dbReference type="Pfam" id="PF22924"/>
    </source>
</evidence>
<evidence type="ECO:0000256" key="15">
    <source>
        <dbReference type="PIRSR" id="PIRSR000168-2"/>
    </source>
</evidence>
<feature type="active site" description="Proton acceptor" evidence="14">
    <location>
        <position position="470"/>
    </location>
</feature>
<feature type="domain" description="Acyl-CoA oxidase C-terminal" evidence="16">
    <location>
        <begin position="523"/>
        <end position="703"/>
    </location>
</feature>
<evidence type="ECO:0000256" key="4">
    <source>
        <dbReference type="ARBA" id="ARBA00006288"/>
    </source>
</evidence>
<comment type="similarity">
    <text evidence="4 13">Belongs to the acyl-CoA oxidase family.</text>
</comment>
<evidence type="ECO:0000256" key="9">
    <source>
        <dbReference type="ARBA" id="ARBA00022840"/>
    </source>
</evidence>
<dbReference type="SUPFAM" id="SSF56645">
    <property type="entry name" value="Acyl-CoA dehydrogenase NM domain-like"/>
    <property type="match status" value="1"/>
</dbReference>
<evidence type="ECO:0000259" key="16">
    <source>
        <dbReference type="Pfam" id="PF01756"/>
    </source>
</evidence>
<dbReference type="GO" id="GO:0005777">
    <property type="term" value="C:peroxisome"/>
    <property type="evidence" value="ECO:0007669"/>
    <property type="project" value="UniProtKB-SubCell"/>
</dbReference>
<dbReference type="Pfam" id="PF22924">
    <property type="entry name" value="ACOX_C_alpha1"/>
    <property type="match status" value="1"/>
</dbReference>
<dbReference type="FunFam" id="1.10.540.10:FF:000006">
    <property type="entry name" value="Acyl-coenzyme A oxidase"/>
    <property type="match status" value="1"/>
</dbReference>
<feature type="binding site" evidence="15">
    <location>
        <position position="188"/>
    </location>
    <ligand>
        <name>FAD</name>
        <dbReference type="ChEBI" id="CHEBI:57692"/>
    </ligand>
</feature>
<dbReference type="GO" id="GO:0055088">
    <property type="term" value="P:lipid homeostasis"/>
    <property type="evidence" value="ECO:0007669"/>
    <property type="project" value="TreeGrafter"/>
</dbReference>
<comment type="subcellular location">
    <subcellularLocation>
        <location evidence="2">Peroxisome</location>
    </subcellularLocation>
</comment>
<dbReference type="FunFam" id="2.40.110.10:FF:000003">
    <property type="entry name" value="Acyl-coenzyme A oxidase"/>
    <property type="match status" value="1"/>
</dbReference>
<keyword evidence="10" id="KW-0560">Oxidoreductase</keyword>
<dbReference type="GO" id="GO:0003997">
    <property type="term" value="F:acyl-CoA oxidase activity"/>
    <property type="evidence" value="ECO:0007669"/>
    <property type="project" value="InterPro"/>
</dbReference>
<dbReference type="Gene3D" id="2.40.110.10">
    <property type="entry name" value="Butyryl-CoA Dehydrogenase, subunit A, domain 2"/>
    <property type="match status" value="1"/>
</dbReference>
<dbReference type="OrthoDB" id="538336at2759"/>
<dbReference type="PANTHER" id="PTHR10909">
    <property type="entry name" value="ELECTRON TRANSPORT OXIDOREDUCTASE"/>
    <property type="match status" value="1"/>
</dbReference>
<evidence type="ECO:0000256" key="14">
    <source>
        <dbReference type="PIRSR" id="PIRSR000168-1"/>
    </source>
</evidence>
<keyword evidence="19" id="KW-1185">Reference proteome</keyword>
<comment type="pathway">
    <text evidence="3">Lipid metabolism; peroxisomal fatty acid beta-oxidation.</text>
</comment>
<dbReference type="FunFam" id="1.20.140.10:FF:000005">
    <property type="entry name" value="Acyl-coenzyme A oxidase"/>
    <property type="match status" value="1"/>
</dbReference>
<name>A0A8B7YAI3_ACAPL</name>
<comment type="cofactor">
    <cofactor evidence="1">
        <name>FAD</name>
        <dbReference type="ChEBI" id="CHEBI:57692"/>
    </cofactor>
</comment>
<dbReference type="InterPro" id="IPR037069">
    <property type="entry name" value="AcylCoA_DH/ox_N_sf"/>
</dbReference>
<keyword evidence="9" id="KW-0067">ATP-binding</keyword>
<dbReference type="CTD" id="51"/>
<proteinExistence type="inferred from homology"/>
<keyword evidence="6" id="KW-0547">Nucleotide-binding</keyword>
<dbReference type="GeneID" id="110978212"/>
<evidence type="ECO:0000256" key="13">
    <source>
        <dbReference type="PIRNR" id="PIRNR000168"/>
    </source>
</evidence>
<evidence type="ECO:0000256" key="2">
    <source>
        <dbReference type="ARBA" id="ARBA00004275"/>
    </source>
</evidence>
<evidence type="ECO:0000256" key="3">
    <source>
        <dbReference type="ARBA" id="ARBA00004846"/>
    </source>
</evidence>
<evidence type="ECO:0000256" key="6">
    <source>
        <dbReference type="ARBA" id="ARBA00022741"/>
    </source>
</evidence>
<organism evidence="19 20">
    <name type="scientific">Acanthaster planci</name>
    <name type="common">Crown-of-thorns starfish</name>
    <dbReference type="NCBI Taxonomy" id="133434"/>
    <lineage>
        <taxon>Eukaryota</taxon>
        <taxon>Metazoa</taxon>
        <taxon>Echinodermata</taxon>
        <taxon>Eleutherozoa</taxon>
        <taxon>Asterozoa</taxon>
        <taxon>Asteroidea</taxon>
        <taxon>Valvatacea</taxon>
        <taxon>Valvatida</taxon>
        <taxon>Acanthasteridae</taxon>
        <taxon>Acanthaster</taxon>
    </lineage>
</organism>
<accession>A0A8B7YAI3</accession>
<feature type="domain" description="Acyl-CoA oxidase C-alpha1" evidence="18">
    <location>
        <begin position="324"/>
        <end position="485"/>
    </location>
</feature>
<dbReference type="Gene3D" id="1.10.540.10">
    <property type="entry name" value="Acyl-CoA dehydrogenase/oxidase, N-terminal domain"/>
    <property type="match status" value="1"/>
</dbReference>
<keyword evidence="7 13" id="KW-0274">FAD</keyword>
<evidence type="ECO:0000256" key="12">
    <source>
        <dbReference type="ARBA" id="ARBA00023140"/>
    </source>
</evidence>
<feature type="domain" description="Acyl-coenzyme A oxidase N-terminal" evidence="17">
    <location>
        <begin position="65"/>
        <end position="181"/>
    </location>
</feature>
<dbReference type="GO" id="GO:0033540">
    <property type="term" value="P:fatty acid beta-oxidation using acyl-CoA oxidase"/>
    <property type="evidence" value="ECO:0007669"/>
    <property type="project" value="TreeGrafter"/>
</dbReference>
<sequence length="711" mass="79822">MYSTYTYACTCTHIQERIRVINRTLPFAAMASSSSVSRAGVLSLEQGTKINPDLQKERDTGTFNPLDLTYEIDGGKDITERRQYIESLAFNDPDFQCKDVAFMTREESYTNSIRIATLCVKKLKELDINDITEAMWYRRAANKIDVPQLSLHVSMVMHALRTQLSDEQKDVWLTKAHNWEYLATYAQTELGHGTFVRGLETTATYDPSTEEFVMHSPTLTSIKWWPGNLGKSVTHAVVAAQLYTKGKCYGIHMFMVPLRSLEDHTPLPGIELGDIGPKLGYANIDNGFLRFTHFRIPRENMFMKYSRVEPDGTYVAPPVEKLSYGSMVLIRSLIVGGMGHCLAKGSTIATRYSAVRHQSELVAGGGEPQVLDYQSQQLKLFPYIASAYAFLFAGKHMQEMFADSVNQVSAGNFNVLPELHATAAGLKAFTSNVAIPGIEQLRMACGGHGYSAASGFPLLYGNETPACTYEGENTVMLLQTARFLMKCVRQLKAGTTFKGIMAYLADHPQQRCMAQSEDDFLNAKTLLDAYRHRAQRIVFQAATNLDKAEKSGLEQAVAWNQQHLYLIRAANAHCHLAVVEIFLSALQRSEAPEAIKKVLMTMFQMYAIHGLSEYRGEFLQDGYLTGQQLDAIDRILIRLLKEIRPNAVTLVDAFDIDDNNLASVMGRYDGNVYENMYKWAKSAPMNDKEVKDAYHLYIGPFLKENRAKSKL</sequence>
<evidence type="ECO:0000256" key="8">
    <source>
        <dbReference type="ARBA" id="ARBA00022832"/>
    </source>
</evidence>
<evidence type="ECO:0000256" key="11">
    <source>
        <dbReference type="ARBA" id="ARBA00023098"/>
    </source>
</evidence>
<dbReference type="InterPro" id="IPR036250">
    <property type="entry name" value="AcylCo_DH-like_C"/>
</dbReference>
<dbReference type="InterPro" id="IPR055060">
    <property type="entry name" value="ACOX_C_alpha1"/>
</dbReference>
<evidence type="ECO:0000313" key="20">
    <source>
        <dbReference type="RefSeq" id="XP_022088711.1"/>
    </source>
</evidence>
<dbReference type="InterPro" id="IPR046373">
    <property type="entry name" value="Acyl-CoA_Oxase/DH_mid-dom_sf"/>
</dbReference>
<evidence type="ECO:0000259" key="17">
    <source>
        <dbReference type="Pfam" id="PF14749"/>
    </source>
</evidence>
<dbReference type="InterPro" id="IPR029320">
    <property type="entry name" value="Acyl-CoA_ox_N"/>
</dbReference>
<evidence type="ECO:0000256" key="10">
    <source>
        <dbReference type="ARBA" id="ARBA00023002"/>
    </source>
</evidence>
<dbReference type="PIRSF" id="PIRSF000168">
    <property type="entry name" value="Acyl-CoA_oxidase"/>
    <property type="match status" value="1"/>
</dbReference>
<dbReference type="GO" id="GO:0005524">
    <property type="term" value="F:ATP binding"/>
    <property type="evidence" value="ECO:0007669"/>
    <property type="project" value="UniProtKB-KW"/>
</dbReference>